<dbReference type="PANTHER" id="PTHR35562:SF2">
    <property type="entry name" value="DNA ENDONUCLEASE SMRA-RELATED"/>
    <property type="match status" value="1"/>
</dbReference>
<feature type="compositionally biased region" description="Basic and acidic residues" evidence="1">
    <location>
        <begin position="1"/>
        <end position="18"/>
    </location>
</feature>
<evidence type="ECO:0000313" key="3">
    <source>
        <dbReference type="EMBL" id="MCG7939821.1"/>
    </source>
</evidence>
<evidence type="ECO:0000256" key="1">
    <source>
        <dbReference type="SAM" id="MobiDB-lite"/>
    </source>
</evidence>
<name>A0A9E4K6N8_9GAMM</name>
<dbReference type="Gene3D" id="3.30.1370.110">
    <property type="match status" value="1"/>
</dbReference>
<accession>A0A9E4K6N8</accession>
<dbReference type="PROSITE" id="PS50828">
    <property type="entry name" value="SMR"/>
    <property type="match status" value="1"/>
</dbReference>
<evidence type="ECO:0000313" key="4">
    <source>
        <dbReference type="Proteomes" id="UP000886687"/>
    </source>
</evidence>
<sequence length="182" mass="20961">MSKKRDKSDDEALFHEQLGDAVPLNESRAEPYRRRLTPRPLNLPIGDEEESSQDHYSDHEIETGEVLYFARPGVQNRLMHDLQRGYLEIGGELDLHGLTVRYARADLDGFLKQCQERRIRCVRIIHGKGYGSEGRQPILKHKLNIWLRQRDDVLAFTSAPRRDGGTGAAYVLLRNPDKSSRR</sequence>
<dbReference type="SMART" id="SM00463">
    <property type="entry name" value="SMR"/>
    <property type="match status" value="1"/>
</dbReference>
<reference evidence="3" key="1">
    <citation type="journal article" date="2021" name="Proc. Natl. Acad. Sci. U.S.A.">
        <title>Global biogeography of chemosynthetic symbionts reveals both localized and globally distributed symbiont groups. .</title>
        <authorList>
            <person name="Osvatic J.T."/>
            <person name="Wilkins L.G.E."/>
            <person name="Leibrecht L."/>
            <person name="Leray M."/>
            <person name="Zauner S."/>
            <person name="Polzin J."/>
            <person name="Camacho Y."/>
            <person name="Gros O."/>
            <person name="van Gils J.A."/>
            <person name="Eisen J.A."/>
            <person name="Petersen J.M."/>
            <person name="Yuen B."/>
        </authorList>
    </citation>
    <scope>NUCLEOTIDE SEQUENCE</scope>
    <source>
        <strain evidence="3">MAGL173</strain>
    </source>
</reference>
<dbReference type="AlphaFoldDB" id="A0A9E4K6N8"/>
<comment type="caution">
    <text evidence="3">The sequence shown here is derived from an EMBL/GenBank/DDBJ whole genome shotgun (WGS) entry which is preliminary data.</text>
</comment>
<dbReference type="InterPro" id="IPR002625">
    <property type="entry name" value="Smr_dom"/>
</dbReference>
<organism evidence="3 4">
    <name type="scientific">Candidatus Thiodiazotropha lotti</name>
    <dbReference type="NCBI Taxonomy" id="2792787"/>
    <lineage>
        <taxon>Bacteria</taxon>
        <taxon>Pseudomonadati</taxon>
        <taxon>Pseudomonadota</taxon>
        <taxon>Gammaproteobacteria</taxon>
        <taxon>Chromatiales</taxon>
        <taxon>Sedimenticolaceae</taxon>
        <taxon>Candidatus Thiodiazotropha</taxon>
    </lineage>
</organism>
<feature type="region of interest" description="Disordered" evidence="1">
    <location>
        <begin position="1"/>
        <end position="57"/>
    </location>
</feature>
<feature type="domain" description="Smr" evidence="2">
    <location>
        <begin position="93"/>
        <end position="174"/>
    </location>
</feature>
<gene>
    <name evidence="3" type="ORF">JAZ04_13335</name>
</gene>
<protein>
    <submittedName>
        <fullName evidence="3">Smr/MutS family protein</fullName>
    </submittedName>
</protein>
<dbReference type="SUPFAM" id="SSF160443">
    <property type="entry name" value="SMR domain-like"/>
    <property type="match status" value="1"/>
</dbReference>
<evidence type="ECO:0000259" key="2">
    <source>
        <dbReference type="PROSITE" id="PS50828"/>
    </source>
</evidence>
<dbReference type="PANTHER" id="PTHR35562">
    <property type="entry name" value="DNA ENDONUCLEASE SMRA-RELATED"/>
    <property type="match status" value="1"/>
</dbReference>
<dbReference type="Proteomes" id="UP000886687">
    <property type="component" value="Unassembled WGS sequence"/>
</dbReference>
<dbReference type="Pfam" id="PF01713">
    <property type="entry name" value="Smr"/>
    <property type="match status" value="1"/>
</dbReference>
<dbReference type="InterPro" id="IPR036063">
    <property type="entry name" value="Smr_dom_sf"/>
</dbReference>
<proteinExistence type="predicted"/>
<dbReference type="EMBL" id="JAEPDI010000012">
    <property type="protein sequence ID" value="MCG7939821.1"/>
    <property type="molecule type" value="Genomic_DNA"/>
</dbReference>